<dbReference type="Proteomes" id="UP000075787">
    <property type="component" value="Unassembled WGS sequence"/>
</dbReference>
<dbReference type="EMBL" id="LPZR01000074">
    <property type="protein sequence ID" value="KYO54990.1"/>
    <property type="molecule type" value="Genomic_DNA"/>
</dbReference>
<reference evidence="4 5" key="1">
    <citation type="submission" date="2015-12" db="EMBL/GenBank/DDBJ databases">
        <title>Genome sequence of Tistrella mobilis MCCC 1A02139.</title>
        <authorList>
            <person name="Lu L."/>
            <person name="Lai Q."/>
            <person name="Shao Z."/>
            <person name="Qian P."/>
        </authorList>
    </citation>
    <scope>NUCLEOTIDE SEQUENCE [LARGE SCALE GENOMIC DNA]</scope>
    <source>
        <strain evidence="4 5">MCCC 1A02139</strain>
    </source>
</reference>
<evidence type="ECO:0008006" key="6">
    <source>
        <dbReference type="Google" id="ProtNLM"/>
    </source>
</evidence>
<dbReference type="Pfam" id="PF02623">
    <property type="entry name" value="FliW"/>
    <property type="match status" value="1"/>
</dbReference>
<evidence type="ECO:0000256" key="2">
    <source>
        <dbReference type="ARBA" id="ARBA00022795"/>
    </source>
</evidence>
<dbReference type="GO" id="GO:0044780">
    <property type="term" value="P:bacterial-type flagellum assembly"/>
    <property type="evidence" value="ECO:0007669"/>
    <property type="project" value="InterPro"/>
</dbReference>
<comment type="caution">
    <text evidence="4">The sequence shown here is derived from an EMBL/GenBank/DDBJ whole genome shotgun (WGS) entry which is preliminary data.</text>
</comment>
<dbReference type="InterPro" id="IPR003775">
    <property type="entry name" value="Flagellar_assembly_factor_FliW"/>
</dbReference>
<dbReference type="AlphaFoldDB" id="A0A161Q6A9"/>
<proteinExistence type="predicted"/>
<protein>
    <recommendedName>
        <fullName evidence="6">Flagellar assembly factor FliW</fullName>
    </recommendedName>
</protein>
<dbReference type="OrthoDB" id="8479908at2"/>
<evidence type="ECO:0000313" key="5">
    <source>
        <dbReference type="Proteomes" id="UP000075787"/>
    </source>
</evidence>
<dbReference type="SUPFAM" id="SSF141457">
    <property type="entry name" value="BH3618-like"/>
    <property type="match status" value="1"/>
</dbReference>
<dbReference type="PANTHER" id="PTHR39190">
    <property type="entry name" value="FLAGELLAR ASSEMBLY FACTOR FLIW"/>
    <property type="match status" value="1"/>
</dbReference>
<evidence type="ECO:0000313" key="4">
    <source>
        <dbReference type="EMBL" id="KYO54990.1"/>
    </source>
</evidence>
<organism evidence="4 5">
    <name type="scientific">Tistrella mobilis</name>
    <dbReference type="NCBI Taxonomy" id="171437"/>
    <lineage>
        <taxon>Bacteria</taxon>
        <taxon>Pseudomonadati</taxon>
        <taxon>Pseudomonadota</taxon>
        <taxon>Alphaproteobacteria</taxon>
        <taxon>Geminicoccales</taxon>
        <taxon>Geminicoccaceae</taxon>
        <taxon>Tistrella</taxon>
    </lineage>
</organism>
<evidence type="ECO:0000256" key="1">
    <source>
        <dbReference type="ARBA" id="ARBA00022490"/>
    </source>
</evidence>
<sequence length="172" mass="18649">MLTAVAHAIRMSPDMSETTPDAPMTSDAQMVLDTRFGRIAIDPDRAIEIPRGLVGLGGRGRFALAEVADERIDHLKILVSIDNPKVSMLVLPVPVKTDAIDAEDLDEALAHLGIARTNAAVLLVVASHRVEGGVLLTINRRAPILVDVEARRGWQHVLHNPKYPIRQPLIAG</sequence>
<keyword evidence="2" id="KW-1005">Bacterial flagellum biogenesis</keyword>
<accession>A0A161Q6A9</accession>
<dbReference type="PANTHER" id="PTHR39190:SF1">
    <property type="entry name" value="FLAGELLAR ASSEMBLY FACTOR FLIW"/>
    <property type="match status" value="1"/>
</dbReference>
<dbReference type="InterPro" id="IPR024046">
    <property type="entry name" value="Flagellar_assmbl_FliW_dom_sf"/>
</dbReference>
<evidence type="ECO:0000256" key="3">
    <source>
        <dbReference type="ARBA" id="ARBA00022845"/>
    </source>
</evidence>
<keyword evidence="1" id="KW-0963">Cytoplasm</keyword>
<keyword evidence="3" id="KW-0810">Translation regulation</keyword>
<name>A0A161Q6A9_9PROT</name>
<gene>
    <name evidence="4" type="ORF">AUP44_24420</name>
</gene>
<dbReference type="GO" id="GO:0006417">
    <property type="term" value="P:regulation of translation"/>
    <property type="evidence" value="ECO:0007669"/>
    <property type="project" value="UniProtKB-KW"/>
</dbReference>
<dbReference type="Gene3D" id="2.30.290.10">
    <property type="entry name" value="BH3618-like"/>
    <property type="match status" value="1"/>
</dbReference>